<dbReference type="AlphaFoldDB" id="A0A1Y2CU00"/>
<evidence type="ECO:0000256" key="2">
    <source>
        <dbReference type="SAM" id="Phobius"/>
    </source>
</evidence>
<evidence type="ECO:0000256" key="1">
    <source>
        <dbReference type="SAM" id="MobiDB-lite"/>
    </source>
</evidence>
<organism evidence="3 4">
    <name type="scientific">Rhizoclosmatium globosum</name>
    <dbReference type="NCBI Taxonomy" id="329046"/>
    <lineage>
        <taxon>Eukaryota</taxon>
        <taxon>Fungi</taxon>
        <taxon>Fungi incertae sedis</taxon>
        <taxon>Chytridiomycota</taxon>
        <taxon>Chytridiomycota incertae sedis</taxon>
        <taxon>Chytridiomycetes</taxon>
        <taxon>Chytridiales</taxon>
        <taxon>Chytriomycetaceae</taxon>
        <taxon>Rhizoclosmatium</taxon>
    </lineage>
</organism>
<proteinExistence type="predicted"/>
<feature type="compositionally biased region" description="Acidic residues" evidence="1">
    <location>
        <begin position="105"/>
        <end position="116"/>
    </location>
</feature>
<gene>
    <name evidence="3" type="ORF">BCR33DRAFT_713423</name>
</gene>
<protein>
    <submittedName>
        <fullName evidence="3">Uncharacterized protein</fullName>
    </submittedName>
</protein>
<accession>A0A1Y2CU00</accession>
<keyword evidence="2" id="KW-1133">Transmembrane helix</keyword>
<keyword evidence="4" id="KW-1185">Reference proteome</keyword>
<dbReference type="OrthoDB" id="10330260at2759"/>
<feature type="non-terminal residue" evidence="3">
    <location>
        <position position="1"/>
    </location>
</feature>
<comment type="caution">
    <text evidence="3">The sequence shown here is derived from an EMBL/GenBank/DDBJ whole genome shotgun (WGS) entry which is preliminary data.</text>
</comment>
<keyword evidence="2" id="KW-0812">Transmembrane</keyword>
<evidence type="ECO:0000313" key="3">
    <source>
        <dbReference type="EMBL" id="ORY49815.1"/>
    </source>
</evidence>
<feature type="transmembrane region" description="Helical" evidence="2">
    <location>
        <begin position="12"/>
        <end position="33"/>
    </location>
</feature>
<dbReference type="EMBL" id="MCGO01000008">
    <property type="protein sequence ID" value="ORY49815.1"/>
    <property type="molecule type" value="Genomic_DNA"/>
</dbReference>
<feature type="transmembrane region" description="Helical" evidence="2">
    <location>
        <begin position="45"/>
        <end position="71"/>
    </location>
</feature>
<name>A0A1Y2CU00_9FUNG</name>
<dbReference type="Proteomes" id="UP000193642">
    <property type="component" value="Unassembled WGS sequence"/>
</dbReference>
<feature type="region of interest" description="Disordered" evidence="1">
    <location>
        <begin position="100"/>
        <end position="123"/>
    </location>
</feature>
<evidence type="ECO:0000313" key="4">
    <source>
        <dbReference type="Proteomes" id="UP000193642"/>
    </source>
</evidence>
<keyword evidence="2" id="KW-0472">Membrane</keyword>
<sequence length="123" mass="13440">VQNEIQVLQRQYGVPGIVVLQIISVMSLLFSFLVLRRTGFDAGVIAHSLGLPLIVVNICDKIGFYVVMILINRALAPARLVIAKAVLPGLLTMLPQIGSEKQDDAVSDAEDENENAEENKKNK</sequence>
<reference evidence="3 4" key="1">
    <citation type="submission" date="2016-07" db="EMBL/GenBank/DDBJ databases">
        <title>Pervasive Adenine N6-methylation of Active Genes in Fungi.</title>
        <authorList>
            <consortium name="DOE Joint Genome Institute"/>
            <person name="Mondo S.J."/>
            <person name="Dannebaum R.O."/>
            <person name="Kuo R.C."/>
            <person name="Labutti K."/>
            <person name="Haridas S."/>
            <person name="Kuo A."/>
            <person name="Salamov A."/>
            <person name="Ahrendt S.R."/>
            <person name="Lipzen A."/>
            <person name="Sullivan W."/>
            <person name="Andreopoulos W.B."/>
            <person name="Clum A."/>
            <person name="Lindquist E."/>
            <person name="Daum C."/>
            <person name="Ramamoorthy G.K."/>
            <person name="Gryganskyi A."/>
            <person name="Culley D."/>
            <person name="Magnuson J.K."/>
            <person name="James T.Y."/>
            <person name="O'Malley M.A."/>
            <person name="Stajich J.E."/>
            <person name="Spatafora J.W."/>
            <person name="Visel A."/>
            <person name="Grigoriev I.V."/>
        </authorList>
    </citation>
    <scope>NUCLEOTIDE SEQUENCE [LARGE SCALE GENOMIC DNA]</scope>
    <source>
        <strain evidence="3 4">JEL800</strain>
    </source>
</reference>